<evidence type="ECO:0000313" key="4">
    <source>
        <dbReference type="Proteomes" id="UP000037460"/>
    </source>
</evidence>
<feature type="region of interest" description="Disordered" evidence="2">
    <location>
        <begin position="587"/>
        <end position="618"/>
    </location>
</feature>
<evidence type="ECO:0000256" key="1">
    <source>
        <dbReference type="ARBA" id="ARBA00022837"/>
    </source>
</evidence>
<feature type="region of interest" description="Disordered" evidence="2">
    <location>
        <begin position="379"/>
        <end position="408"/>
    </location>
</feature>
<comment type="caution">
    <text evidence="3">The sequence shown here is derived from an EMBL/GenBank/DDBJ whole genome shotgun (WGS) entry which is preliminary data.</text>
</comment>
<dbReference type="PROSITE" id="PS00018">
    <property type="entry name" value="EF_HAND_1"/>
    <property type="match status" value="1"/>
</dbReference>
<accession>A0A0M0K2I5</accession>
<dbReference type="AlphaFoldDB" id="A0A0M0K2I5"/>
<evidence type="ECO:0000313" key="3">
    <source>
        <dbReference type="EMBL" id="KOO32817.1"/>
    </source>
</evidence>
<dbReference type="InterPro" id="IPR018247">
    <property type="entry name" value="EF_Hand_1_Ca_BS"/>
</dbReference>
<protein>
    <recommendedName>
        <fullName evidence="5">EF-hand domain-containing protein</fullName>
    </recommendedName>
</protein>
<dbReference type="EMBL" id="JWZX01001678">
    <property type="protein sequence ID" value="KOO32817.1"/>
    <property type="molecule type" value="Genomic_DNA"/>
</dbReference>
<keyword evidence="1" id="KW-0106">Calcium</keyword>
<dbReference type="InterPro" id="IPR011992">
    <property type="entry name" value="EF-hand-dom_pair"/>
</dbReference>
<feature type="region of interest" description="Disordered" evidence="2">
    <location>
        <begin position="1"/>
        <end position="46"/>
    </location>
</feature>
<reference evidence="4" key="1">
    <citation type="journal article" date="2015" name="PLoS Genet.">
        <title>Genome Sequence and Transcriptome Analyses of Chrysochromulina tobin: Metabolic Tools for Enhanced Algal Fitness in the Prominent Order Prymnesiales (Haptophyceae).</title>
        <authorList>
            <person name="Hovde B.T."/>
            <person name="Deodato C.R."/>
            <person name="Hunsperger H.M."/>
            <person name="Ryken S.A."/>
            <person name="Yost W."/>
            <person name="Jha R.K."/>
            <person name="Patterson J."/>
            <person name="Monnat R.J. Jr."/>
            <person name="Barlow S.B."/>
            <person name="Starkenburg S.R."/>
            <person name="Cattolico R.A."/>
        </authorList>
    </citation>
    <scope>NUCLEOTIDE SEQUENCE</scope>
    <source>
        <strain evidence="4">CCMP291</strain>
    </source>
</reference>
<organism evidence="3 4">
    <name type="scientific">Chrysochromulina tobinii</name>
    <dbReference type="NCBI Taxonomy" id="1460289"/>
    <lineage>
        <taxon>Eukaryota</taxon>
        <taxon>Haptista</taxon>
        <taxon>Haptophyta</taxon>
        <taxon>Prymnesiophyceae</taxon>
        <taxon>Prymnesiales</taxon>
        <taxon>Chrysochromulinaceae</taxon>
        <taxon>Chrysochromulina</taxon>
    </lineage>
</organism>
<gene>
    <name evidence="3" type="ORF">Ctob_012622</name>
</gene>
<dbReference type="Proteomes" id="UP000037460">
    <property type="component" value="Unassembled WGS sequence"/>
</dbReference>
<dbReference type="SUPFAM" id="SSF47473">
    <property type="entry name" value="EF-hand"/>
    <property type="match status" value="1"/>
</dbReference>
<evidence type="ECO:0008006" key="5">
    <source>
        <dbReference type="Google" id="ProtNLM"/>
    </source>
</evidence>
<name>A0A0M0K2I5_9EUKA</name>
<feature type="compositionally biased region" description="Polar residues" evidence="2">
    <location>
        <begin position="26"/>
        <end position="40"/>
    </location>
</feature>
<proteinExistence type="predicted"/>
<keyword evidence="4" id="KW-1185">Reference proteome</keyword>
<evidence type="ECO:0000256" key="2">
    <source>
        <dbReference type="SAM" id="MobiDB-lite"/>
    </source>
</evidence>
<feature type="region of interest" description="Disordered" evidence="2">
    <location>
        <begin position="638"/>
        <end position="657"/>
    </location>
</feature>
<sequence length="831" mass="87961">MDTDAATPSPPISAGKAFSPSKWGSARSTQRTVATANSLANERADKSQQRASLIEQAFGGGFGAKVGGTSKSLGDVKSLLDCESGLLVAILSLFDANGSKKLDEEEWTIGTKALQFETTPAEFEALCARYGMASAGELDFSSALGVFGAKKPVEGYIDELMRRFMLAITTLTLQVSGLGEQLAATRAGLQRLGGREENARQARIQKVVHAWRNRHIANAFDGWHALVAARREALTRATRQWRGALAASVFRCWGARAVLARAAFALGAGRLLALGFRSWVGAVREAKRAADRQWIVSSLAGSHSWLLTALGEVLPALLPEGSAVLARMRAQLGAAEGAEGGGGIKGGAGGEGGEARLRVHTEVERARGLVTFAGDAARPSEPITARPSEPITARPSEPITARPSEPITARPSEPIFVLTEHTSCEAGVQEELVRLVRQEGSPAGARLLALAHAWARETHRWESVARQMDEAREAAFKRCAATEATVSQVQRFVTEQTKAYLGAAAANVSSTREIGEGVRALQQRAAELGARLERAEGRLETETVTPTELAALSTALGRLDVAKAGRDEVRKLVDHVQRPAVVVASLGHGTQQQPPTELPGAAAAAERPGLRPRSAAKPTCLIPGGEYGVVGKDGFTAPSSSAAARTVHEPPSEHATPPAHLVATFGPEYAICRNLLIDLEDELRARQDAVTFVFEADGTAAETERVMWLRYVAAAKGWAFHTAHSTSESAAVALTLLAKELYDDETLLTGVLGAVSSDPSSAPSIPPITSQCSSLAEFISLVERSHAAFLRLVRIEHAGTVLWRRASCTLAPSTALSHSLPPRGAPSAPHG</sequence>